<organism evidence="1">
    <name type="scientific">Alkalihalophilus sp. As8PL</name>
    <dbReference type="NCBI Taxonomy" id="3237103"/>
    <lineage>
        <taxon>Bacteria</taxon>
        <taxon>Bacillati</taxon>
        <taxon>Bacillota</taxon>
        <taxon>Bacilli</taxon>
        <taxon>Bacillales</taxon>
        <taxon>Bacillaceae</taxon>
        <taxon>Alkalihalophilus</taxon>
    </lineage>
</organism>
<dbReference type="SUPFAM" id="SSF50998">
    <property type="entry name" value="Quinoprotein alcohol dehydrogenase-like"/>
    <property type="match status" value="2"/>
</dbReference>
<dbReference type="PANTHER" id="PTHR34512">
    <property type="entry name" value="CELL SURFACE PROTEIN"/>
    <property type="match status" value="1"/>
</dbReference>
<dbReference type="EMBL" id="CP162551">
    <property type="protein sequence ID" value="XDI37646.1"/>
    <property type="molecule type" value="Genomic_DNA"/>
</dbReference>
<proteinExistence type="predicted"/>
<dbReference type="RefSeq" id="WP_368504976.1">
    <property type="nucleotide sequence ID" value="NZ_CP162551.1"/>
</dbReference>
<accession>A0AB39BUP3</accession>
<name>A0AB39BUP3_9BACI</name>
<dbReference type="InterPro" id="IPR011047">
    <property type="entry name" value="Quinoprotein_ADH-like_sf"/>
</dbReference>
<dbReference type="PROSITE" id="PS51257">
    <property type="entry name" value="PROKAR_LIPOPROTEIN"/>
    <property type="match status" value="1"/>
</dbReference>
<dbReference type="Gene3D" id="2.130.10.10">
    <property type="entry name" value="YVTN repeat-like/Quinoprotein amine dehydrogenase"/>
    <property type="match status" value="2"/>
</dbReference>
<dbReference type="PANTHER" id="PTHR34512:SF30">
    <property type="entry name" value="OUTER MEMBRANE PROTEIN ASSEMBLY FACTOR BAMB"/>
    <property type="match status" value="1"/>
</dbReference>
<evidence type="ECO:0008006" key="2">
    <source>
        <dbReference type="Google" id="ProtNLM"/>
    </source>
</evidence>
<sequence>MRWRPLLISVFILALLAGCSQITFVNERVAADEKLIVHNHGQKQKDQREKLLPIKLPYEEIAIDKTDLTHLTYDLNGEVDFDSALFPETYTDIPGILTFRGNHSRTSPSYGNVTLSSSTLDIAWSFRTGTHHKWGGGAGWTGQPSIVKWEPDVRRIMNIHDHFKEQEDFTEVIYGSLDGSVYFADLYSGELTRSPIKVGGPIKGSVAIDPRGYPLLYVGQGIPESDIGYRIFSLIDGSELHFIEGADPWAYRAWGAFDGSALINRKSDQLVVGGENGLFYHANLNTKFNVQEKTISVDPDIMKARYNVQGNHYQGIENSVAIYKNIAYFADNGGSVLAIDLADHKPLFALEPTDDTDATIVVEAEDNHPFLYTGTEVDQQGSFGNCLIRKIDGLSGEIIWSKEYPAYSLSAVNGGMLATPVVGKEEIEHLVIFTIARYETLHGGLMIAVNKKTGEEEWRLNMDHYAWSSPVDVYTEDGKAMLIQADSAGNMHLIEGSTGKVKDVVNLGSNIEATPAVYENYIVVASRGGLVFGVELK</sequence>
<evidence type="ECO:0000313" key="1">
    <source>
        <dbReference type="EMBL" id="XDI37646.1"/>
    </source>
</evidence>
<dbReference type="AlphaFoldDB" id="A0AB39BUP3"/>
<gene>
    <name evidence="1" type="ORF">AB3N04_04825</name>
</gene>
<protein>
    <recommendedName>
        <fullName evidence="2">Pyrrolo-quinoline quinone</fullName>
    </recommendedName>
</protein>
<dbReference type="InterPro" id="IPR015943">
    <property type="entry name" value="WD40/YVTN_repeat-like_dom_sf"/>
</dbReference>
<reference evidence="1" key="1">
    <citation type="submission" date="2024-07" db="EMBL/GenBank/DDBJ databases">
        <title>Identification and characteristics of an arsenic-resistant bacterial isolate, which belongs to a novel species.</title>
        <authorList>
            <person name="Juszczyk A."/>
            <person name="Kowalczyk A."/>
            <person name="Was K."/>
            <person name="Kosowicz W."/>
            <person name="Budzyn A."/>
            <person name="Latowski D."/>
        </authorList>
    </citation>
    <scope>NUCLEOTIDE SEQUENCE</scope>
    <source>
        <strain evidence="1">As8PL</strain>
    </source>
</reference>